<evidence type="ECO:0000256" key="4">
    <source>
        <dbReference type="ARBA" id="ARBA00024481"/>
    </source>
</evidence>
<dbReference type="InterPro" id="IPR036553">
    <property type="entry name" value="RPTC_insert"/>
</dbReference>
<dbReference type="InterPro" id="IPR013791">
    <property type="entry name" value="RNA3'-term_phos_cycl_insert"/>
</dbReference>
<evidence type="ECO:0000256" key="1">
    <source>
        <dbReference type="ARBA" id="ARBA00009206"/>
    </source>
</evidence>
<dbReference type="InterPro" id="IPR017770">
    <property type="entry name" value="RNA3'_term_phos_cyc_type_1"/>
</dbReference>
<evidence type="ECO:0000259" key="7">
    <source>
        <dbReference type="Pfam" id="PF05189"/>
    </source>
</evidence>
<dbReference type="SUPFAM" id="SSF55205">
    <property type="entry name" value="EPT/RTPC-like"/>
    <property type="match status" value="1"/>
</dbReference>
<protein>
    <recommendedName>
        <fullName evidence="5">RNA 3'-terminal phosphate cyclase</fullName>
        <ecNumber evidence="5">6.5.1.4</ecNumber>
    </recommendedName>
</protein>
<comment type="catalytic activity">
    <reaction evidence="4">
        <text>a 3'-end 3'-phospho-ribonucleotide-RNA + ATP = a 3'-end 2',3'-cyclophospho-ribonucleotide-RNA + AMP + diphosphate</text>
        <dbReference type="Rhea" id="RHEA:23976"/>
        <dbReference type="Rhea" id="RHEA-COMP:10463"/>
        <dbReference type="Rhea" id="RHEA-COMP:10464"/>
        <dbReference type="ChEBI" id="CHEBI:30616"/>
        <dbReference type="ChEBI" id="CHEBI:33019"/>
        <dbReference type="ChEBI" id="CHEBI:83062"/>
        <dbReference type="ChEBI" id="CHEBI:83064"/>
        <dbReference type="ChEBI" id="CHEBI:456215"/>
        <dbReference type="EC" id="6.5.1.4"/>
    </reaction>
</comment>
<dbReference type="Gene3D" id="3.65.10.20">
    <property type="entry name" value="RNA 3'-terminal phosphate cyclase domain"/>
    <property type="match status" value="1"/>
</dbReference>
<dbReference type="Pfam" id="PF05189">
    <property type="entry name" value="RTC_insert"/>
    <property type="match status" value="1"/>
</dbReference>
<dbReference type="InterPro" id="IPR037136">
    <property type="entry name" value="RNA3'_phos_cyclase_dom_sf"/>
</dbReference>
<dbReference type="InterPro" id="IPR000228">
    <property type="entry name" value="RNA3'_term_phos_cyc"/>
</dbReference>
<keyword evidence="3" id="KW-0547">Nucleotide-binding</keyword>
<evidence type="ECO:0000259" key="6">
    <source>
        <dbReference type="Pfam" id="PF01137"/>
    </source>
</evidence>
<feature type="domain" description="RNA 3'-terminal phosphate cyclase insert" evidence="7">
    <location>
        <begin position="180"/>
        <end position="277"/>
    </location>
</feature>
<dbReference type="NCBIfam" id="TIGR03399">
    <property type="entry name" value="RNA_3prim_cycl"/>
    <property type="match status" value="1"/>
</dbReference>
<dbReference type="PANTHER" id="PTHR11096:SF0">
    <property type="entry name" value="RNA 3'-TERMINAL PHOSPHATE CYCLASE"/>
    <property type="match status" value="1"/>
</dbReference>
<gene>
    <name evidence="8" type="ORF">HGMM_OP2C324</name>
</gene>
<dbReference type="PIRSF" id="PIRSF005378">
    <property type="entry name" value="RNA3'_term_phos_cycl_euk"/>
    <property type="match status" value="1"/>
</dbReference>
<organism evidence="8">
    <name type="scientific">Acetithermum autotrophicum</name>
    <dbReference type="NCBI Taxonomy" id="1446466"/>
    <lineage>
        <taxon>Bacteria</taxon>
        <taxon>Candidatus Bipolaricaulota</taxon>
        <taxon>Candidatus Acetithermum</taxon>
    </lineage>
</organism>
<dbReference type="InterPro" id="IPR023797">
    <property type="entry name" value="RNA3'_phos_cyclase_dom"/>
</dbReference>
<dbReference type="GO" id="GO:0006396">
    <property type="term" value="P:RNA processing"/>
    <property type="evidence" value="ECO:0007669"/>
    <property type="project" value="UniProtKB-UniRule"/>
</dbReference>
<dbReference type="PANTHER" id="PTHR11096">
    <property type="entry name" value="RNA 3' TERMINAL PHOSPHATE CYCLASE"/>
    <property type="match status" value="1"/>
</dbReference>
<evidence type="ECO:0000256" key="2">
    <source>
        <dbReference type="ARBA" id="ARBA00022598"/>
    </source>
</evidence>
<keyword evidence="2" id="KW-0436">Ligase</keyword>
<dbReference type="GO" id="GO:0003963">
    <property type="term" value="F:RNA-3'-phosphate cyclase activity"/>
    <property type="evidence" value="ECO:0007669"/>
    <property type="project" value="UniProtKB-UniRule"/>
</dbReference>
<evidence type="ECO:0000256" key="5">
    <source>
        <dbReference type="NCBIfam" id="TIGR03399"/>
    </source>
</evidence>
<dbReference type="AlphaFoldDB" id="H5SRQ9"/>
<sequence>MIVLDGAGGGGSVLRVGLGLAIALQRPLRVINIRQGRPNPGLQAQHLAGLRAAAQLCEAQLVGAQIGSREIEFHPGPIRTDSLKIQIETAGSVALALQPIQIALARSARSLDVEIEGGGTYGQWAPPIAAVEHVNFALMRRWGFPASLEIEREGFYPKGGARVRARFEPAHITKPFEFPEQGALREIHGLSLASHHVQKSRVAERQAEAAHTLLQREFPGIAIAIETRYVQTLSPGSAVVLWADCAKTILGGDALGERGVPAEKVGEQAASALLTELRRGATLDRHMADQIIPFLALFGGRFFCAELTDHIKTNIWVAEQITGARFAVIERKGLWEICRE</sequence>
<dbReference type="Gene3D" id="3.30.360.20">
    <property type="entry name" value="RNA 3'-terminal phosphate cyclase, insert domain"/>
    <property type="match status" value="1"/>
</dbReference>
<dbReference type="Pfam" id="PF01137">
    <property type="entry name" value="RTC"/>
    <property type="match status" value="1"/>
</dbReference>
<reference evidence="8" key="1">
    <citation type="journal article" date="2005" name="Environ. Microbiol.">
        <title>Genetic and functional properties of uncultivated thermophilic crenarchaeotes from a subsurface gold mine as revealed by analysis of genome fragments.</title>
        <authorList>
            <person name="Nunoura T."/>
            <person name="Hirayama H."/>
            <person name="Takami H."/>
            <person name="Oida H."/>
            <person name="Nishi S."/>
            <person name="Shimamura S."/>
            <person name="Suzuki Y."/>
            <person name="Inagaki F."/>
            <person name="Takai K."/>
            <person name="Nealson K.H."/>
            <person name="Horikoshi K."/>
        </authorList>
    </citation>
    <scope>NUCLEOTIDE SEQUENCE</scope>
</reference>
<dbReference type="SUPFAM" id="SSF52913">
    <property type="entry name" value="RNA 3'-terminal phosphate cyclase, RPTC, insert domain"/>
    <property type="match status" value="1"/>
</dbReference>
<dbReference type="EC" id="6.5.1.4" evidence="5"/>
<feature type="domain" description="RNA 3'-terminal phosphate cyclase" evidence="6">
    <location>
        <begin position="9"/>
        <end position="328"/>
    </location>
</feature>
<dbReference type="GO" id="GO:0000166">
    <property type="term" value="F:nucleotide binding"/>
    <property type="evidence" value="ECO:0007669"/>
    <property type="project" value="UniProtKB-KW"/>
</dbReference>
<evidence type="ECO:0000256" key="3">
    <source>
        <dbReference type="ARBA" id="ARBA00022741"/>
    </source>
</evidence>
<proteinExistence type="inferred from homology"/>
<dbReference type="InterPro" id="IPR013792">
    <property type="entry name" value="RNA3'P_cycl/enolpyr_Trfase_a/b"/>
</dbReference>
<name>H5SRQ9_ACEAU</name>
<accession>H5SRQ9</accession>
<evidence type="ECO:0000313" key="8">
    <source>
        <dbReference type="EMBL" id="BAL58776.1"/>
    </source>
</evidence>
<dbReference type="EMBL" id="AP011801">
    <property type="protein sequence ID" value="BAL58776.1"/>
    <property type="molecule type" value="Genomic_DNA"/>
</dbReference>
<reference evidence="8" key="2">
    <citation type="journal article" date="2012" name="PLoS ONE">
        <title>A Deeply Branching Thermophilic Bacterium with an Ancient Acetyl-CoA Pathway Dominates a Subsurface Ecosystem.</title>
        <authorList>
            <person name="Takami H."/>
            <person name="Noguchi H."/>
            <person name="Takaki Y."/>
            <person name="Uchiyama I."/>
            <person name="Toyoda A."/>
            <person name="Nishi S."/>
            <person name="Chee G.-J."/>
            <person name="Arai W."/>
            <person name="Nunoura T."/>
            <person name="Itoh T."/>
            <person name="Hattori M."/>
            <person name="Takai K."/>
        </authorList>
    </citation>
    <scope>NUCLEOTIDE SEQUENCE</scope>
</reference>
<comment type="similarity">
    <text evidence="1">Belongs to the RNA 3'-terminal cyclase family. Type 1 subfamily.</text>
</comment>